<dbReference type="InterPro" id="IPR043519">
    <property type="entry name" value="NT_sf"/>
</dbReference>
<gene>
    <name evidence="1" type="ORF">CDO52_09355</name>
</gene>
<name>A0A223S4F8_9ACTN</name>
<evidence type="ECO:0000313" key="1">
    <source>
        <dbReference type="EMBL" id="ASU82967.1"/>
    </source>
</evidence>
<accession>A0A223S4F8</accession>
<evidence type="ECO:0000313" key="2">
    <source>
        <dbReference type="Proteomes" id="UP000215005"/>
    </source>
</evidence>
<evidence type="ECO:0008006" key="3">
    <source>
        <dbReference type="Google" id="ProtNLM"/>
    </source>
</evidence>
<dbReference type="EMBL" id="CP022753">
    <property type="protein sequence ID" value="ASU82967.1"/>
    <property type="molecule type" value="Genomic_DNA"/>
</dbReference>
<dbReference type="KEGG" id="ngv:CDO52_09355"/>
<dbReference type="RefSeq" id="WP_033299493.1">
    <property type="nucleotide sequence ID" value="NZ_ANBG01000080.1"/>
</dbReference>
<dbReference type="Proteomes" id="UP000215005">
    <property type="component" value="Chromosome"/>
</dbReference>
<dbReference type="SUPFAM" id="SSF81301">
    <property type="entry name" value="Nucleotidyltransferase"/>
    <property type="match status" value="1"/>
</dbReference>
<reference evidence="1 2" key="1">
    <citation type="submission" date="2017-08" db="EMBL/GenBank/DDBJ databases">
        <title>The complete genome sequence of Nocardiopsis gilva YIM 90087.</title>
        <authorList>
            <person name="Yin M."/>
            <person name="Tang S."/>
        </authorList>
    </citation>
    <scope>NUCLEOTIDE SEQUENCE [LARGE SCALE GENOMIC DNA]</scope>
    <source>
        <strain evidence="1 2">YIM 90087</strain>
    </source>
</reference>
<proteinExistence type="predicted"/>
<dbReference type="AlphaFoldDB" id="A0A223S4F8"/>
<keyword evidence="2" id="KW-1185">Reference proteome</keyword>
<organism evidence="1 2">
    <name type="scientific">Nocardiopsis gilva YIM 90087</name>
    <dbReference type="NCBI Taxonomy" id="1235441"/>
    <lineage>
        <taxon>Bacteria</taxon>
        <taxon>Bacillati</taxon>
        <taxon>Actinomycetota</taxon>
        <taxon>Actinomycetes</taxon>
        <taxon>Streptosporangiales</taxon>
        <taxon>Nocardiopsidaceae</taxon>
        <taxon>Nocardiopsis</taxon>
    </lineage>
</organism>
<sequence length="148" mass="16654">MTEQITIHQHPLFIALEELDLPQQDFIIAGSGPLLAHGIRDNITDLDIVARGPAWELVQTMGPVQPAPWEDVTRVLLLGSRLEILNGWFPSMWDVDEFIDNREIRHGLPFAPLDRVLRWKSRLGRAKDLADIDAALQYFTAAALPPSV</sequence>
<dbReference type="OrthoDB" id="5192884at2"/>
<protein>
    <recommendedName>
        <fullName evidence="3">Nucleotidyltransferase family protein</fullName>
    </recommendedName>
</protein>